<dbReference type="REBASE" id="97949">
    <property type="entry name" value="M.Car35ORF993P"/>
</dbReference>
<evidence type="ECO:0000256" key="1">
    <source>
        <dbReference type="ARBA" id="ARBA00022603"/>
    </source>
</evidence>
<dbReference type="Gene3D" id="3.40.50.150">
    <property type="entry name" value="Vaccinia Virus protein VP39"/>
    <property type="match status" value="1"/>
</dbReference>
<dbReference type="InterPro" id="IPR029063">
    <property type="entry name" value="SAM-dependent_MTases_sf"/>
</dbReference>
<dbReference type="OrthoDB" id="9813719at2"/>
<gene>
    <name evidence="6" type="ORF">LT85_0993</name>
</gene>
<evidence type="ECO:0000256" key="4">
    <source>
        <dbReference type="ARBA" id="ARBA00047422"/>
    </source>
</evidence>
<proteinExistence type="predicted"/>
<dbReference type="GO" id="GO:0003886">
    <property type="term" value="F:DNA (cytosine-5-)-methyltransferase activity"/>
    <property type="evidence" value="ECO:0007669"/>
    <property type="project" value="UniProtKB-EC"/>
</dbReference>
<dbReference type="InterPro" id="IPR001525">
    <property type="entry name" value="C5_MeTfrase"/>
</dbReference>
<dbReference type="STRING" id="279058.LT85_0993"/>
<evidence type="ECO:0000256" key="2">
    <source>
        <dbReference type="ARBA" id="ARBA00022679"/>
    </source>
</evidence>
<keyword evidence="7" id="KW-1185">Reference proteome</keyword>
<protein>
    <submittedName>
        <fullName evidence="6">DNA-cytosine methyltransferase</fullName>
        <ecNumber evidence="6">2.1.1.37</ecNumber>
    </submittedName>
</protein>
<comment type="catalytic activity">
    <reaction evidence="4">
        <text>a 2'-deoxycytidine in DNA + S-adenosyl-L-methionine = a 5-methyl-2'-deoxycytidine in DNA + S-adenosyl-L-homocysteine + H(+)</text>
        <dbReference type="Rhea" id="RHEA:13681"/>
        <dbReference type="Rhea" id="RHEA-COMP:11369"/>
        <dbReference type="Rhea" id="RHEA-COMP:11370"/>
        <dbReference type="ChEBI" id="CHEBI:15378"/>
        <dbReference type="ChEBI" id="CHEBI:57856"/>
        <dbReference type="ChEBI" id="CHEBI:59789"/>
        <dbReference type="ChEBI" id="CHEBI:85452"/>
        <dbReference type="ChEBI" id="CHEBI:85454"/>
        <dbReference type="EC" id="2.1.1.37"/>
    </reaction>
</comment>
<accession>A0A0A1F6J8</accession>
<dbReference type="EC" id="2.1.1.37" evidence="6"/>
<dbReference type="EMBL" id="CP009962">
    <property type="protein sequence ID" value="AIY40151.1"/>
    <property type="molecule type" value="Genomic_DNA"/>
</dbReference>
<keyword evidence="2 6" id="KW-0808">Transferase</keyword>
<dbReference type="RefSeq" id="WP_038486101.1">
    <property type="nucleotide sequence ID" value="NZ_CP009962.1"/>
</dbReference>
<evidence type="ECO:0000256" key="3">
    <source>
        <dbReference type="ARBA" id="ARBA00022747"/>
    </source>
</evidence>
<evidence type="ECO:0000313" key="7">
    <source>
        <dbReference type="Proteomes" id="UP000030302"/>
    </source>
</evidence>
<keyword evidence="3" id="KW-0680">Restriction system</keyword>
<name>A0A0A1F6J8_9BURK</name>
<sequence>MAAYYNEIDPYAAQWLRNLIGGGHIAPGDVDERSIEDVRPEDIRGYTQCHFFAGVGVWAYALRRAGWTDDRPVWTGSCPCQPFSAAGKGAGFDDERHLWPAWYHLISECKPPIILGEQVASKDADAWIDLVQDDMEALGYPFGAVPFPSAGVGAPHIRDRTYWVADSYATRLQVRGRYGRKPGSPQRRRNDDAGSSISSGLEHPVLIGRQWGKTPTSRDINDGATPQRPQGQHGACIANTYWISENAAGPTNGYWRAADWLGCRDGKFRPVEPGTFPLAHGATARVGRLRAYGNAINAEQAKIFIETVMEII</sequence>
<dbReference type="KEGG" id="care:LT85_0993"/>
<evidence type="ECO:0000313" key="6">
    <source>
        <dbReference type="EMBL" id="AIY40151.1"/>
    </source>
</evidence>
<reference evidence="7" key="1">
    <citation type="journal article" date="2014" name="Soil Biol. Biochem.">
        <title>Structure and function of bacterial communities in ageing soils: Insights from the Mendocino ecological staircase.</title>
        <authorList>
            <person name="Uroz S."/>
            <person name="Tech J.J."/>
            <person name="Sawaya N.A."/>
            <person name="Frey-Klett P."/>
            <person name="Leveau J.H.J."/>
        </authorList>
    </citation>
    <scope>NUCLEOTIDE SEQUENCE [LARGE SCALE GENOMIC DNA]</scope>
    <source>
        <strain evidence="7">Cal35</strain>
    </source>
</reference>
<dbReference type="Pfam" id="PF00145">
    <property type="entry name" value="DNA_methylase"/>
    <property type="match status" value="1"/>
</dbReference>
<keyword evidence="1 6" id="KW-0489">Methyltransferase</keyword>
<dbReference type="Proteomes" id="UP000030302">
    <property type="component" value="Chromosome"/>
</dbReference>
<dbReference type="GO" id="GO:0032259">
    <property type="term" value="P:methylation"/>
    <property type="evidence" value="ECO:0007669"/>
    <property type="project" value="UniProtKB-KW"/>
</dbReference>
<dbReference type="SUPFAM" id="SSF53335">
    <property type="entry name" value="S-adenosyl-L-methionine-dependent methyltransferases"/>
    <property type="match status" value="1"/>
</dbReference>
<dbReference type="HOGENOM" id="CLU_042521_0_0_4"/>
<dbReference type="AlphaFoldDB" id="A0A0A1F6J8"/>
<organism evidence="6 7">
    <name type="scientific">Collimonas arenae</name>
    <dbReference type="NCBI Taxonomy" id="279058"/>
    <lineage>
        <taxon>Bacteria</taxon>
        <taxon>Pseudomonadati</taxon>
        <taxon>Pseudomonadota</taxon>
        <taxon>Betaproteobacteria</taxon>
        <taxon>Burkholderiales</taxon>
        <taxon>Oxalobacteraceae</taxon>
        <taxon>Collimonas</taxon>
    </lineage>
</organism>
<feature type="region of interest" description="Disordered" evidence="5">
    <location>
        <begin position="175"/>
        <end position="232"/>
    </location>
</feature>
<evidence type="ECO:0000256" key="5">
    <source>
        <dbReference type="SAM" id="MobiDB-lite"/>
    </source>
</evidence>
<dbReference type="GO" id="GO:0009307">
    <property type="term" value="P:DNA restriction-modification system"/>
    <property type="evidence" value="ECO:0007669"/>
    <property type="project" value="UniProtKB-KW"/>
</dbReference>